<keyword evidence="5" id="KW-1015">Disulfide bond</keyword>
<evidence type="ECO:0000313" key="9">
    <source>
        <dbReference type="Proteomes" id="UP000321532"/>
    </source>
</evidence>
<name>A0A512AT09_9BACT</name>
<dbReference type="PANTHER" id="PTHR33146">
    <property type="entry name" value="ENDONUCLEASE 4"/>
    <property type="match status" value="1"/>
</dbReference>
<proteinExistence type="predicted"/>
<dbReference type="AlphaFoldDB" id="A0A512AT09"/>
<dbReference type="Gene3D" id="1.10.575.10">
    <property type="entry name" value="P1 Nuclease"/>
    <property type="match status" value="1"/>
</dbReference>
<dbReference type="Proteomes" id="UP000321532">
    <property type="component" value="Unassembled WGS sequence"/>
</dbReference>
<evidence type="ECO:0000256" key="4">
    <source>
        <dbReference type="ARBA" id="ARBA00022801"/>
    </source>
</evidence>
<keyword evidence="2" id="KW-0479">Metal-binding</keyword>
<dbReference type="InterPro" id="IPR008947">
    <property type="entry name" value="PLipase_C/P1_nuclease_dom_sf"/>
</dbReference>
<dbReference type="CDD" id="cd11010">
    <property type="entry name" value="S1-P1_nuclease"/>
    <property type="match status" value="1"/>
</dbReference>
<dbReference type="PANTHER" id="PTHR33146:SF26">
    <property type="entry name" value="ENDONUCLEASE 4"/>
    <property type="match status" value="1"/>
</dbReference>
<dbReference type="GO" id="GO:0016788">
    <property type="term" value="F:hydrolase activity, acting on ester bonds"/>
    <property type="evidence" value="ECO:0007669"/>
    <property type="project" value="InterPro"/>
</dbReference>
<dbReference type="EMBL" id="BJYS01000002">
    <property type="protein sequence ID" value="GEO02844.1"/>
    <property type="molecule type" value="Genomic_DNA"/>
</dbReference>
<evidence type="ECO:0000256" key="1">
    <source>
        <dbReference type="ARBA" id="ARBA00022722"/>
    </source>
</evidence>
<keyword evidence="3 8" id="KW-0255">Endonuclease</keyword>
<gene>
    <name evidence="8" type="ORF">AAE02nite_05080</name>
</gene>
<keyword evidence="7" id="KW-0732">Signal</keyword>
<evidence type="ECO:0000256" key="3">
    <source>
        <dbReference type="ARBA" id="ARBA00022759"/>
    </source>
</evidence>
<dbReference type="GO" id="GO:0003676">
    <property type="term" value="F:nucleic acid binding"/>
    <property type="evidence" value="ECO:0007669"/>
    <property type="project" value="InterPro"/>
</dbReference>
<dbReference type="GO" id="GO:0006308">
    <property type="term" value="P:DNA catabolic process"/>
    <property type="evidence" value="ECO:0007669"/>
    <property type="project" value="InterPro"/>
</dbReference>
<feature type="signal peptide" evidence="7">
    <location>
        <begin position="1"/>
        <end position="25"/>
    </location>
</feature>
<evidence type="ECO:0000256" key="6">
    <source>
        <dbReference type="ARBA" id="ARBA00023180"/>
    </source>
</evidence>
<keyword evidence="9" id="KW-1185">Reference proteome</keyword>
<evidence type="ECO:0000313" key="8">
    <source>
        <dbReference type="EMBL" id="GEO02844.1"/>
    </source>
</evidence>
<evidence type="ECO:0000256" key="5">
    <source>
        <dbReference type="ARBA" id="ARBA00023157"/>
    </source>
</evidence>
<dbReference type="SUPFAM" id="SSF48537">
    <property type="entry name" value="Phospholipase C/P1 nuclease"/>
    <property type="match status" value="1"/>
</dbReference>
<organism evidence="8 9">
    <name type="scientific">Adhaeribacter aerolatus</name>
    <dbReference type="NCBI Taxonomy" id="670289"/>
    <lineage>
        <taxon>Bacteria</taxon>
        <taxon>Pseudomonadati</taxon>
        <taxon>Bacteroidota</taxon>
        <taxon>Cytophagia</taxon>
        <taxon>Cytophagales</taxon>
        <taxon>Hymenobacteraceae</taxon>
        <taxon>Adhaeribacter</taxon>
    </lineage>
</organism>
<comment type="caution">
    <text evidence="8">The sequence shown here is derived from an EMBL/GenBank/DDBJ whole genome shotgun (WGS) entry which is preliminary data.</text>
</comment>
<keyword evidence="4" id="KW-0378">Hydrolase</keyword>
<sequence length="260" mass="29622">MRYFNMKKLILILFLVPLVAAQALAWGQTGHRVVGLVAEQHLNNKARKKVAAVLQQNSLAEVADWMDNIRSDEKYNHTADWHWVTIPDGMQYEATQKNPNGDLVMKLEEVIAALKAKNLTPDKEEEYLKYLIHLVGDLHQPLHVGGKDDQGGNRVRLQWFGENSNLHRVWDSDMIEGKQLSFTELAGFLGPISKEQVKSWQANSIRDWAQGMMVYRSQVYKLPEDGKLGYVYSYENFGTVQQLLLQAGIRLAGLLNQIYG</sequence>
<accession>A0A512AT09</accession>
<evidence type="ECO:0000256" key="2">
    <source>
        <dbReference type="ARBA" id="ARBA00022723"/>
    </source>
</evidence>
<dbReference type="GO" id="GO:0004519">
    <property type="term" value="F:endonuclease activity"/>
    <property type="evidence" value="ECO:0007669"/>
    <property type="project" value="UniProtKB-KW"/>
</dbReference>
<evidence type="ECO:0000256" key="7">
    <source>
        <dbReference type="SAM" id="SignalP"/>
    </source>
</evidence>
<dbReference type="Pfam" id="PF02265">
    <property type="entry name" value="S1-P1_nuclease"/>
    <property type="match status" value="1"/>
</dbReference>
<dbReference type="GO" id="GO:0046872">
    <property type="term" value="F:metal ion binding"/>
    <property type="evidence" value="ECO:0007669"/>
    <property type="project" value="UniProtKB-KW"/>
</dbReference>
<keyword evidence="6" id="KW-0325">Glycoprotein</keyword>
<keyword evidence="1" id="KW-0540">Nuclease</keyword>
<protein>
    <submittedName>
        <fullName evidence="8">Endonuclease</fullName>
    </submittedName>
</protein>
<dbReference type="InterPro" id="IPR003154">
    <property type="entry name" value="S1/P1nuclease"/>
</dbReference>
<feature type="chain" id="PRO_5022037430" evidence="7">
    <location>
        <begin position="26"/>
        <end position="260"/>
    </location>
</feature>
<reference evidence="8 9" key="1">
    <citation type="submission" date="2019-07" db="EMBL/GenBank/DDBJ databases">
        <title>Whole genome shotgun sequence of Adhaeribacter aerolatus NBRC 106133.</title>
        <authorList>
            <person name="Hosoyama A."/>
            <person name="Uohara A."/>
            <person name="Ohji S."/>
            <person name="Ichikawa N."/>
        </authorList>
    </citation>
    <scope>NUCLEOTIDE SEQUENCE [LARGE SCALE GENOMIC DNA]</scope>
    <source>
        <strain evidence="8 9">NBRC 106133</strain>
    </source>
</reference>